<dbReference type="PROSITE" id="PS50237">
    <property type="entry name" value="HECT"/>
    <property type="match status" value="1"/>
</dbReference>
<dbReference type="Proteomes" id="UP000265520">
    <property type="component" value="Unassembled WGS sequence"/>
</dbReference>
<dbReference type="PANTHER" id="PTHR45700:SF6">
    <property type="entry name" value="E3 UBIQUITIN-PROTEIN LIGASE UPL6"/>
    <property type="match status" value="1"/>
</dbReference>
<dbReference type="GO" id="GO:0000209">
    <property type="term" value="P:protein polyubiquitination"/>
    <property type="evidence" value="ECO:0007669"/>
    <property type="project" value="InterPro"/>
</dbReference>
<reference evidence="7 8" key="1">
    <citation type="journal article" date="2018" name="Front. Plant Sci.">
        <title>Red Clover (Trifolium pratense) and Zigzag Clover (T. medium) - A Picture of Genomic Similarities and Differences.</title>
        <authorList>
            <person name="Dluhosova J."/>
            <person name="Istvanek J."/>
            <person name="Nedelnik J."/>
            <person name="Repkova J."/>
        </authorList>
    </citation>
    <scope>NUCLEOTIDE SEQUENCE [LARGE SCALE GENOMIC DNA]</scope>
    <source>
        <strain evidence="8">cv. 10/8</strain>
        <tissue evidence="7">Leaf</tissue>
    </source>
</reference>
<dbReference type="Gene3D" id="3.30.2410.10">
    <property type="entry name" value="Hect, E3 ligase catalytic domain"/>
    <property type="match status" value="1"/>
</dbReference>
<evidence type="ECO:0000313" key="8">
    <source>
        <dbReference type="Proteomes" id="UP000265520"/>
    </source>
</evidence>
<dbReference type="EMBL" id="LXQA010028847">
    <property type="protein sequence ID" value="MCH95047.1"/>
    <property type="molecule type" value="Genomic_DNA"/>
</dbReference>
<dbReference type="EC" id="2.3.2.26" evidence="2"/>
<name>A0A392N5H0_9FABA</name>
<feature type="active site" description="Glycyl thioester intermediate" evidence="5">
    <location>
        <position position="77"/>
    </location>
</feature>
<sequence>MFWEVLKGFSMENQKKFLKFVTGCSRGPLLGFRYLEPLFCIQRQRDCWVQYSDFVPCRAGGNASEDALDRLPTSATCMNLLKLPPYRRSQE</sequence>
<comment type="catalytic activity">
    <reaction evidence="1">
        <text>S-ubiquitinyl-[E2 ubiquitin-conjugating enzyme]-L-cysteine + [acceptor protein]-L-lysine = [E2 ubiquitin-conjugating enzyme]-L-cysteine + N(6)-ubiquitinyl-[acceptor protein]-L-lysine.</text>
        <dbReference type="EC" id="2.3.2.26"/>
    </reaction>
</comment>
<proteinExistence type="predicted"/>
<accession>A0A392N5H0</accession>
<dbReference type="InterPro" id="IPR044611">
    <property type="entry name" value="E3A/B/C-like"/>
</dbReference>
<evidence type="ECO:0000256" key="1">
    <source>
        <dbReference type="ARBA" id="ARBA00000885"/>
    </source>
</evidence>
<evidence type="ECO:0000259" key="6">
    <source>
        <dbReference type="PROSITE" id="PS50237"/>
    </source>
</evidence>
<dbReference type="SUPFAM" id="SSF56204">
    <property type="entry name" value="Hect, E3 ligase catalytic domain"/>
    <property type="match status" value="1"/>
</dbReference>
<evidence type="ECO:0000256" key="3">
    <source>
        <dbReference type="ARBA" id="ARBA00022679"/>
    </source>
</evidence>
<evidence type="ECO:0000256" key="5">
    <source>
        <dbReference type="PROSITE-ProRule" id="PRU00104"/>
    </source>
</evidence>
<dbReference type="AlphaFoldDB" id="A0A392N5H0"/>
<dbReference type="InterPro" id="IPR035983">
    <property type="entry name" value="Hect_E3_ubiquitin_ligase"/>
</dbReference>
<protein>
    <recommendedName>
        <fullName evidence="2">HECT-type E3 ubiquitin transferase</fullName>
        <ecNumber evidence="2">2.3.2.26</ecNumber>
    </recommendedName>
</protein>
<keyword evidence="4 5" id="KW-0833">Ubl conjugation pathway</keyword>
<evidence type="ECO:0000256" key="4">
    <source>
        <dbReference type="ARBA" id="ARBA00022786"/>
    </source>
</evidence>
<organism evidence="7 8">
    <name type="scientific">Trifolium medium</name>
    <dbReference type="NCBI Taxonomy" id="97028"/>
    <lineage>
        <taxon>Eukaryota</taxon>
        <taxon>Viridiplantae</taxon>
        <taxon>Streptophyta</taxon>
        <taxon>Embryophyta</taxon>
        <taxon>Tracheophyta</taxon>
        <taxon>Spermatophyta</taxon>
        <taxon>Magnoliopsida</taxon>
        <taxon>eudicotyledons</taxon>
        <taxon>Gunneridae</taxon>
        <taxon>Pentapetalae</taxon>
        <taxon>rosids</taxon>
        <taxon>fabids</taxon>
        <taxon>Fabales</taxon>
        <taxon>Fabaceae</taxon>
        <taxon>Papilionoideae</taxon>
        <taxon>50 kb inversion clade</taxon>
        <taxon>NPAAA clade</taxon>
        <taxon>Hologalegina</taxon>
        <taxon>IRL clade</taxon>
        <taxon>Trifolieae</taxon>
        <taxon>Trifolium</taxon>
    </lineage>
</organism>
<comment type="caution">
    <text evidence="7">The sequence shown here is derived from an EMBL/GenBank/DDBJ whole genome shotgun (WGS) entry which is preliminary data.</text>
</comment>
<dbReference type="GO" id="GO:0061630">
    <property type="term" value="F:ubiquitin protein ligase activity"/>
    <property type="evidence" value="ECO:0007669"/>
    <property type="project" value="UniProtKB-EC"/>
</dbReference>
<evidence type="ECO:0000256" key="2">
    <source>
        <dbReference type="ARBA" id="ARBA00012485"/>
    </source>
</evidence>
<dbReference type="Pfam" id="PF00632">
    <property type="entry name" value="HECT"/>
    <property type="match status" value="1"/>
</dbReference>
<feature type="domain" description="HECT" evidence="6">
    <location>
        <begin position="1"/>
        <end position="91"/>
    </location>
</feature>
<evidence type="ECO:0000313" key="7">
    <source>
        <dbReference type="EMBL" id="MCH95047.1"/>
    </source>
</evidence>
<dbReference type="GO" id="GO:0006511">
    <property type="term" value="P:ubiquitin-dependent protein catabolic process"/>
    <property type="evidence" value="ECO:0007669"/>
    <property type="project" value="TreeGrafter"/>
</dbReference>
<dbReference type="InterPro" id="IPR000569">
    <property type="entry name" value="HECT_dom"/>
</dbReference>
<dbReference type="PANTHER" id="PTHR45700">
    <property type="entry name" value="UBIQUITIN-PROTEIN LIGASE E3C"/>
    <property type="match status" value="1"/>
</dbReference>
<keyword evidence="8" id="KW-1185">Reference proteome</keyword>
<keyword evidence="3" id="KW-0808">Transferase</keyword>